<feature type="region of interest" description="Disordered" evidence="1">
    <location>
        <begin position="497"/>
        <end position="549"/>
    </location>
</feature>
<feature type="compositionally biased region" description="Low complexity" evidence="1">
    <location>
        <begin position="96"/>
        <end position="108"/>
    </location>
</feature>
<feature type="compositionally biased region" description="Polar residues" evidence="1">
    <location>
        <begin position="571"/>
        <end position="582"/>
    </location>
</feature>
<feature type="region of interest" description="Disordered" evidence="1">
    <location>
        <begin position="90"/>
        <end position="110"/>
    </location>
</feature>
<proteinExistence type="predicted"/>
<feature type="region of interest" description="Disordered" evidence="1">
    <location>
        <begin position="562"/>
        <end position="585"/>
    </location>
</feature>
<evidence type="ECO:0000256" key="1">
    <source>
        <dbReference type="SAM" id="MobiDB-lite"/>
    </source>
</evidence>
<feature type="region of interest" description="Disordered" evidence="1">
    <location>
        <begin position="1"/>
        <end position="29"/>
    </location>
</feature>
<gene>
    <name evidence="2" type="ORF">PR048_001456</name>
</gene>
<sequence>MHDTEMLRNFVDSPPQQEETPQSFVNSSTSLTPDQVVWDSAFAFGLLLEESLVWAEDKFNVGTKRLIVCSQPDRSTSSLVCGRNTIDQSSHGNLLASRQPSADRAPSAARERPRRFASACLSALWPRVKRFAVSRLQTGACCTCERRVTRQLSGIEAAHPPASRRPLATSPWNASLALTTPFPFSPLPSHILGAPVLRLTTAHSGSSSDTVSAAAESILWLAQPQSLYLPFIENFNISLHGVYPVPLPSNSALHGEIRQLQYLKTSAYLEPFPAFEVEDDGSYKGDTATCMNPTHIQVDTRKSAIIPDMRKHSDTAGISWDKRTSYATHTACLLAGKYRPACRLPRTAAGCLLHNNVKSPAGSTAFIMSGVVGTVLVGLRILYSRAQLLKFPAWLKESCTTTCKAPTTGNWQVGRRICRHSLSPAVPTSPVVSIPGEKSQVLSYSDASVITYALSSGKTIGSAIKLVNLQYIRDVRSRNQQPERSRDKLNVLRPLTDLDGSQQPANESQWWAIEGGVNGKSQRKPTDQRHLTRPGNEPGSPWWEPSRLTGRYTKPKRTVVTAGRGRAGTPGVQTPASGTTRSVADDASSPRVICGAGPQIHARSVRIIITTYLTHMPTKWRCCSATCWIGATETERFACSPPSNATHVQYTAGSRRIFARANRAGRCRWSAGFLGDLPFPALSSEVLRDDQVSMEQHRNERAGRNCRSPRKLVDQWHRPARFTHAKLRESQCLGIEPGLPWWEVTRLTTQSPNSPHVLATTPQRNLPEKGSKTYAKTTEACFEHGAALVSGSQALFPFLRECKSSSHFFCAAENHRSTISGSLKRSSVARPCEGRGKAVGANPILASTPVVWLLVLLQGEEGEEGWEFPGGLGGVMRYDQQGGVSGIVVRVIGRFGKAEGGRGRRVGWGVTYRHKLKKFLLSLALAVGKSTRRRGKLRDLDA</sequence>
<dbReference type="EMBL" id="JARBHB010000001">
    <property type="protein sequence ID" value="KAJ8896114.1"/>
    <property type="molecule type" value="Genomic_DNA"/>
</dbReference>
<feature type="compositionally biased region" description="Polar residues" evidence="1">
    <location>
        <begin position="14"/>
        <end position="29"/>
    </location>
</feature>
<reference evidence="2 3" key="1">
    <citation type="submission" date="2023-02" db="EMBL/GenBank/DDBJ databases">
        <title>LHISI_Scaffold_Assembly.</title>
        <authorList>
            <person name="Stuart O.P."/>
            <person name="Cleave R."/>
            <person name="Magrath M.J.L."/>
            <person name="Mikheyev A.S."/>
        </authorList>
    </citation>
    <scope>NUCLEOTIDE SEQUENCE [LARGE SCALE GENOMIC DNA]</scope>
    <source>
        <strain evidence="2">Daus_M_001</strain>
        <tissue evidence="2">Leg muscle</tissue>
    </source>
</reference>
<protein>
    <submittedName>
        <fullName evidence="2">Uncharacterized protein</fullName>
    </submittedName>
</protein>
<accession>A0ABQ9IHJ1</accession>
<comment type="caution">
    <text evidence="2">The sequence shown here is derived from an EMBL/GenBank/DDBJ whole genome shotgun (WGS) entry which is preliminary data.</text>
</comment>
<evidence type="ECO:0000313" key="3">
    <source>
        <dbReference type="Proteomes" id="UP001159363"/>
    </source>
</evidence>
<name>A0ABQ9IHJ1_9NEOP</name>
<dbReference type="Proteomes" id="UP001159363">
    <property type="component" value="Chromosome 1"/>
</dbReference>
<organism evidence="2 3">
    <name type="scientific">Dryococelus australis</name>
    <dbReference type="NCBI Taxonomy" id="614101"/>
    <lineage>
        <taxon>Eukaryota</taxon>
        <taxon>Metazoa</taxon>
        <taxon>Ecdysozoa</taxon>
        <taxon>Arthropoda</taxon>
        <taxon>Hexapoda</taxon>
        <taxon>Insecta</taxon>
        <taxon>Pterygota</taxon>
        <taxon>Neoptera</taxon>
        <taxon>Polyneoptera</taxon>
        <taxon>Phasmatodea</taxon>
        <taxon>Verophasmatodea</taxon>
        <taxon>Anareolatae</taxon>
        <taxon>Phasmatidae</taxon>
        <taxon>Eurycanthinae</taxon>
        <taxon>Dryococelus</taxon>
    </lineage>
</organism>
<evidence type="ECO:0000313" key="2">
    <source>
        <dbReference type="EMBL" id="KAJ8896114.1"/>
    </source>
</evidence>
<keyword evidence="3" id="KW-1185">Reference proteome</keyword>
<feature type="compositionally biased region" description="Polar residues" evidence="1">
    <location>
        <begin position="499"/>
        <end position="509"/>
    </location>
</feature>